<dbReference type="Proteomes" id="UP000596742">
    <property type="component" value="Unassembled WGS sequence"/>
</dbReference>
<dbReference type="EMBL" id="UYJE01004258">
    <property type="protein sequence ID" value="VDI26537.1"/>
    <property type="molecule type" value="Genomic_DNA"/>
</dbReference>
<name>A0A8B6E032_MYTGA</name>
<evidence type="ECO:0000313" key="3">
    <source>
        <dbReference type="Proteomes" id="UP000596742"/>
    </source>
</evidence>
<evidence type="ECO:0000259" key="1">
    <source>
        <dbReference type="Pfam" id="PF14214"/>
    </source>
</evidence>
<dbReference type="PANTHER" id="PTHR47642">
    <property type="entry name" value="ATP-DEPENDENT DNA HELICASE"/>
    <property type="match status" value="1"/>
</dbReference>
<proteinExistence type="predicted"/>
<reference evidence="2" key="1">
    <citation type="submission" date="2018-11" db="EMBL/GenBank/DDBJ databases">
        <authorList>
            <person name="Alioto T."/>
            <person name="Alioto T."/>
        </authorList>
    </citation>
    <scope>NUCLEOTIDE SEQUENCE</scope>
</reference>
<dbReference type="InterPro" id="IPR051055">
    <property type="entry name" value="PIF1_helicase"/>
</dbReference>
<dbReference type="PANTHER" id="PTHR47642:SF8">
    <property type="entry name" value="ATP-DEPENDENT DNA HELICASE"/>
    <property type="match status" value="1"/>
</dbReference>
<dbReference type="OrthoDB" id="10063152at2759"/>
<sequence length="305" mass="34994">MVHEDKAYKFLANIRGSPPYFEKVSKELFALIRQLGPATFFVTLSAAETRWLHLLRLLGNIVDKKDYSDDELNNMSWQEKCRLIQSDPVTCARHFDFSPQKFINGFLLSDGNPLESEYILAIRASLSAATVFLKRSVKEVRINSYNTNVLRAWKANLDVQFVLDVYACATYVASYITKSELLRKATEEVRHGNQTIKQQIKMIGHKFLNSVEISAQEAVHICLQLPMKKSSRQVIFLNTSPPEERVTLLKPNSILDTMKDEDDDVECSNILTRYSDRPKLMEKVTLAEFAAYYDEPPSRTINRSK</sequence>
<organism evidence="2 3">
    <name type="scientific">Mytilus galloprovincialis</name>
    <name type="common">Mediterranean mussel</name>
    <dbReference type="NCBI Taxonomy" id="29158"/>
    <lineage>
        <taxon>Eukaryota</taxon>
        <taxon>Metazoa</taxon>
        <taxon>Spiralia</taxon>
        <taxon>Lophotrochozoa</taxon>
        <taxon>Mollusca</taxon>
        <taxon>Bivalvia</taxon>
        <taxon>Autobranchia</taxon>
        <taxon>Pteriomorphia</taxon>
        <taxon>Mytilida</taxon>
        <taxon>Mytiloidea</taxon>
        <taxon>Mytilidae</taxon>
        <taxon>Mytilinae</taxon>
        <taxon>Mytilus</taxon>
    </lineage>
</organism>
<dbReference type="InterPro" id="IPR025476">
    <property type="entry name" value="Helitron_helicase-like"/>
</dbReference>
<dbReference type="Pfam" id="PF14214">
    <property type="entry name" value="Helitron_like_N"/>
    <property type="match status" value="1"/>
</dbReference>
<protein>
    <recommendedName>
        <fullName evidence="1">Helitron helicase-like domain-containing protein</fullName>
    </recommendedName>
</protein>
<accession>A0A8B6E032</accession>
<gene>
    <name evidence="2" type="ORF">MGAL_10B056826</name>
</gene>
<dbReference type="AlphaFoldDB" id="A0A8B6E032"/>
<evidence type="ECO:0000313" key="2">
    <source>
        <dbReference type="EMBL" id="VDI26537.1"/>
    </source>
</evidence>
<comment type="caution">
    <text evidence="2">The sequence shown here is derived from an EMBL/GenBank/DDBJ whole genome shotgun (WGS) entry which is preliminary data.</text>
</comment>
<keyword evidence="3" id="KW-1185">Reference proteome</keyword>
<feature type="domain" description="Helitron helicase-like" evidence="1">
    <location>
        <begin position="12"/>
        <end position="107"/>
    </location>
</feature>